<feature type="compositionally biased region" description="Low complexity" evidence="1">
    <location>
        <begin position="375"/>
        <end position="384"/>
    </location>
</feature>
<dbReference type="AlphaFoldDB" id="A0A1G8FQ42"/>
<dbReference type="InterPro" id="IPR052563">
    <property type="entry name" value="FliK"/>
</dbReference>
<dbReference type="Pfam" id="PF02120">
    <property type="entry name" value="Flg_hook"/>
    <property type="match status" value="1"/>
</dbReference>
<feature type="region of interest" description="Disordered" evidence="1">
    <location>
        <begin position="339"/>
        <end position="402"/>
    </location>
</feature>
<dbReference type="PANTHER" id="PTHR37533">
    <property type="entry name" value="FLAGELLAR HOOK-LENGTH CONTROL PROTEIN"/>
    <property type="match status" value="1"/>
</dbReference>
<dbReference type="Proteomes" id="UP000199636">
    <property type="component" value="Unassembled WGS sequence"/>
</dbReference>
<feature type="signal peptide" evidence="2">
    <location>
        <begin position="1"/>
        <end position="28"/>
    </location>
</feature>
<feature type="compositionally biased region" description="Basic and acidic residues" evidence="1">
    <location>
        <begin position="391"/>
        <end position="402"/>
    </location>
</feature>
<feature type="region of interest" description="Disordered" evidence="1">
    <location>
        <begin position="1"/>
        <end position="122"/>
    </location>
</feature>
<feature type="compositionally biased region" description="Low complexity" evidence="1">
    <location>
        <begin position="145"/>
        <end position="160"/>
    </location>
</feature>
<sequence>MLQTISPLAAAKAPASAALAPAPAPAAAADAPSTASAKPLDPRPMGGRAPARESAGDSQDTLPDAFAAQLAQRAEADPSAPLDAAGAAPPDKPAAGQSDSATDSATNAPTDPSLSAAPAAEQWLLSMLGQREVTLQARDGNATPSSDSGAAASAGAASAALPLRNLPAGSVLPPLAQGLGQAQAQPAQGQPLLGLPTAKAPRALPETLPAKAVESSDDALRSHLEQLASQIGASTQPAPPAGASQTTPVATHGVERQLTLQAPSERWGEQLLNALRDSVELQLKHSQQSASIRLDPPELGRLEIYLSQDSARLTVQIHAAQGDVARLLQQGVERLRQDLSGPAQQQVDVQVSDGRGGQQQAQQQSQQGRPAPWFEEAPLGAAAEPSEEPGADERPRDVLVTV</sequence>
<feature type="chain" id="PRO_5011517964" evidence="2">
    <location>
        <begin position="29"/>
        <end position="402"/>
    </location>
</feature>
<name>A0A1G8FQ42_9PSED</name>
<feature type="domain" description="Flagellar hook-length control protein-like C-terminal" evidence="3">
    <location>
        <begin position="279"/>
        <end position="360"/>
    </location>
</feature>
<evidence type="ECO:0000256" key="1">
    <source>
        <dbReference type="SAM" id="MobiDB-lite"/>
    </source>
</evidence>
<dbReference type="InterPro" id="IPR021136">
    <property type="entry name" value="Flagellar_hook_control-like_C"/>
</dbReference>
<protein>
    <submittedName>
        <fullName evidence="4">Flagellar hook-length control protein FliK</fullName>
    </submittedName>
</protein>
<feature type="region of interest" description="Disordered" evidence="1">
    <location>
        <begin position="135"/>
        <end position="197"/>
    </location>
</feature>
<feature type="compositionally biased region" description="Low complexity" evidence="1">
    <location>
        <begin position="65"/>
        <end position="95"/>
    </location>
</feature>
<evidence type="ECO:0000256" key="2">
    <source>
        <dbReference type="SAM" id="SignalP"/>
    </source>
</evidence>
<gene>
    <name evidence="4" type="ORF">SAMN05216272_103385</name>
</gene>
<dbReference type="InterPro" id="IPR038610">
    <property type="entry name" value="FliK-like_C_sf"/>
</dbReference>
<evidence type="ECO:0000313" key="5">
    <source>
        <dbReference type="Proteomes" id="UP000199636"/>
    </source>
</evidence>
<accession>A0A1G8FQ42</accession>
<feature type="compositionally biased region" description="Polar residues" evidence="1">
    <location>
        <begin position="97"/>
        <end position="113"/>
    </location>
</feature>
<dbReference type="CDD" id="cd17470">
    <property type="entry name" value="T3SS_Flik_C"/>
    <property type="match status" value="1"/>
</dbReference>
<keyword evidence="2" id="KW-0732">Signal</keyword>
<keyword evidence="4" id="KW-0966">Cell projection</keyword>
<evidence type="ECO:0000259" key="3">
    <source>
        <dbReference type="Pfam" id="PF02120"/>
    </source>
</evidence>
<dbReference type="PANTHER" id="PTHR37533:SF2">
    <property type="entry name" value="FLAGELLAR HOOK-LENGTH CONTROL PROTEIN"/>
    <property type="match status" value="1"/>
</dbReference>
<dbReference type="EMBL" id="FNDS01000003">
    <property type="protein sequence ID" value="SDH84292.1"/>
    <property type="molecule type" value="Genomic_DNA"/>
</dbReference>
<evidence type="ECO:0000313" key="4">
    <source>
        <dbReference type="EMBL" id="SDH84292.1"/>
    </source>
</evidence>
<organism evidence="4 5">
    <name type="scientific">Pseudomonas panipatensis</name>
    <dbReference type="NCBI Taxonomy" id="428992"/>
    <lineage>
        <taxon>Bacteria</taxon>
        <taxon>Pseudomonadati</taxon>
        <taxon>Pseudomonadota</taxon>
        <taxon>Gammaproteobacteria</taxon>
        <taxon>Pseudomonadales</taxon>
        <taxon>Pseudomonadaceae</taxon>
        <taxon>Pseudomonas</taxon>
    </lineage>
</organism>
<feature type="compositionally biased region" description="Low complexity" evidence="1">
    <location>
        <begin position="172"/>
        <end position="196"/>
    </location>
</feature>
<proteinExistence type="predicted"/>
<keyword evidence="4" id="KW-0282">Flagellum</keyword>
<feature type="compositionally biased region" description="Low complexity" evidence="1">
    <location>
        <begin position="358"/>
        <end position="368"/>
    </location>
</feature>
<reference evidence="5" key="1">
    <citation type="submission" date="2016-10" db="EMBL/GenBank/DDBJ databases">
        <authorList>
            <person name="Varghese N."/>
            <person name="Submissions S."/>
        </authorList>
    </citation>
    <scope>NUCLEOTIDE SEQUENCE [LARGE SCALE GENOMIC DNA]</scope>
    <source>
        <strain evidence="5">CCM 7469</strain>
    </source>
</reference>
<dbReference type="STRING" id="428992.SAMN05216272_103385"/>
<keyword evidence="4" id="KW-0969">Cilium</keyword>
<feature type="compositionally biased region" description="Low complexity" evidence="1">
    <location>
        <begin position="1"/>
        <end position="39"/>
    </location>
</feature>
<dbReference type="Gene3D" id="3.30.750.140">
    <property type="match status" value="1"/>
</dbReference>
<keyword evidence="5" id="KW-1185">Reference proteome</keyword>